<evidence type="ECO:0000259" key="4">
    <source>
        <dbReference type="Pfam" id="PF05368"/>
    </source>
</evidence>
<feature type="domain" description="NmrA-like" evidence="4">
    <location>
        <begin position="5"/>
        <end position="110"/>
    </location>
</feature>
<accession>A0A2T4C4S6</accession>
<keyword evidence="6" id="KW-1185">Reference proteome</keyword>
<dbReference type="Gene3D" id="3.40.50.720">
    <property type="entry name" value="NAD(P)-binding Rossmann-like Domain"/>
    <property type="match status" value="1"/>
</dbReference>
<keyword evidence="3" id="KW-0560">Oxidoreductase</keyword>
<evidence type="ECO:0000256" key="3">
    <source>
        <dbReference type="ARBA" id="ARBA00023002"/>
    </source>
</evidence>
<dbReference type="Proteomes" id="UP000240760">
    <property type="component" value="Unassembled WGS sequence"/>
</dbReference>
<dbReference type="InterPro" id="IPR008030">
    <property type="entry name" value="NmrA-like"/>
</dbReference>
<dbReference type="InterPro" id="IPR036291">
    <property type="entry name" value="NAD(P)-bd_dom_sf"/>
</dbReference>
<dbReference type="SUPFAM" id="SSF51735">
    <property type="entry name" value="NAD(P)-binding Rossmann-fold domains"/>
    <property type="match status" value="1"/>
</dbReference>
<proteinExistence type="inferred from homology"/>
<dbReference type="GO" id="GO:0016491">
    <property type="term" value="F:oxidoreductase activity"/>
    <property type="evidence" value="ECO:0007669"/>
    <property type="project" value="UniProtKB-KW"/>
</dbReference>
<sequence>MVFTKLVIAGSSGYVADYAIRAIMACTKPQFDVTILTRRKGSAESPSIPGARVIPVDYFDHDELVKAVAGADAILSFISGLASKVIDKLLLKAAQEAGVRRIFPSEYTLDILHPEAVKLLTEGGDWPEDSSPTYMKRFWVRPFERSQVTSQELLEQRNANLQSGNHVDALLAMIHLAAFNGSGAADLVDGLKFDGDGYLRTQRKTLRRLTVESLRRIGITSGNS</sequence>
<organism evidence="5 6">
    <name type="scientific">Trichoderma longibrachiatum ATCC 18648</name>
    <dbReference type="NCBI Taxonomy" id="983965"/>
    <lineage>
        <taxon>Eukaryota</taxon>
        <taxon>Fungi</taxon>
        <taxon>Dikarya</taxon>
        <taxon>Ascomycota</taxon>
        <taxon>Pezizomycotina</taxon>
        <taxon>Sordariomycetes</taxon>
        <taxon>Hypocreomycetidae</taxon>
        <taxon>Hypocreales</taxon>
        <taxon>Hypocreaceae</taxon>
        <taxon>Trichoderma</taxon>
    </lineage>
</organism>
<evidence type="ECO:0000256" key="1">
    <source>
        <dbReference type="ARBA" id="ARBA00005725"/>
    </source>
</evidence>
<dbReference type="AlphaFoldDB" id="A0A2T4C4S6"/>
<gene>
    <name evidence="5" type="ORF">M440DRAFT_1463224</name>
</gene>
<dbReference type="Pfam" id="PF05368">
    <property type="entry name" value="NmrA"/>
    <property type="match status" value="1"/>
</dbReference>
<protein>
    <recommendedName>
        <fullName evidence="4">NmrA-like domain-containing protein</fullName>
    </recommendedName>
</protein>
<evidence type="ECO:0000313" key="5">
    <source>
        <dbReference type="EMBL" id="PTB76569.1"/>
    </source>
</evidence>
<evidence type="ECO:0000313" key="6">
    <source>
        <dbReference type="Proteomes" id="UP000240760"/>
    </source>
</evidence>
<comment type="similarity">
    <text evidence="1">Belongs to the NmrA-type oxidoreductase family. Isoflavone reductase subfamily.</text>
</comment>
<evidence type="ECO:0000256" key="2">
    <source>
        <dbReference type="ARBA" id="ARBA00022857"/>
    </source>
</evidence>
<keyword evidence="2" id="KW-0521">NADP</keyword>
<name>A0A2T4C4S6_TRILO</name>
<dbReference type="PANTHER" id="PTHR47706">
    <property type="entry name" value="NMRA-LIKE FAMILY PROTEIN"/>
    <property type="match status" value="1"/>
</dbReference>
<dbReference type="STRING" id="983965.A0A2T4C4S6"/>
<dbReference type="InterPro" id="IPR051609">
    <property type="entry name" value="NmrA/Isoflavone_reductase-like"/>
</dbReference>
<dbReference type="EMBL" id="KZ679132">
    <property type="protein sequence ID" value="PTB76569.1"/>
    <property type="molecule type" value="Genomic_DNA"/>
</dbReference>
<dbReference type="PANTHER" id="PTHR47706:SF4">
    <property type="entry name" value="NMRA-LIKE DOMAIN-CONTAINING PROTEIN"/>
    <property type="match status" value="1"/>
</dbReference>
<dbReference type="OrthoDB" id="9974981at2759"/>
<reference evidence="5 6" key="1">
    <citation type="submission" date="2016-07" db="EMBL/GenBank/DDBJ databases">
        <title>Multiple horizontal gene transfer events from other fungi enriched the ability of initially mycotrophic Trichoderma (Ascomycota) to feed on dead plant biomass.</title>
        <authorList>
            <consortium name="DOE Joint Genome Institute"/>
            <person name="Aerts A."/>
            <person name="Atanasova L."/>
            <person name="Chenthamara K."/>
            <person name="Zhang J."/>
            <person name="Grujic M."/>
            <person name="Henrissat B."/>
            <person name="Kuo A."/>
            <person name="Salamov A."/>
            <person name="Lipzen A."/>
            <person name="Labutti K."/>
            <person name="Barry K."/>
            <person name="Miao Y."/>
            <person name="Rahimi M.J."/>
            <person name="Shen Q."/>
            <person name="Grigoriev I.V."/>
            <person name="Kubicek C.P."/>
            <person name="Druzhinina I.S."/>
        </authorList>
    </citation>
    <scope>NUCLEOTIDE SEQUENCE [LARGE SCALE GENOMIC DNA]</scope>
    <source>
        <strain evidence="5 6">ATCC 18648</strain>
    </source>
</reference>